<dbReference type="PANTHER" id="PTHR22617">
    <property type="entry name" value="CHEMOTAXIS SENSOR HISTIDINE KINASE-RELATED"/>
    <property type="match status" value="1"/>
</dbReference>
<comment type="caution">
    <text evidence="5">The sequence shown here is derived from an EMBL/GenBank/DDBJ whole genome shotgun (WGS) entry which is preliminary data.</text>
</comment>
<dbReference type="Pfam" id="PF01584">
    <property type="entry name" value="CheW"/>
    <property type="match status" value="3"/>
</dbReference>
<feature type="domain" description="CheW-like" evidence="4">
    <location>
        <begin position="362"/>
        <end position="504"/>
    </location>
</feature>
<dbReference type="InterPro" id="IPR039315">
    <property type="entry name" value="CheW"/>
</dbReference>
<gene>
    <name evidence="5" type="ORF">ENV62_06425</name>
</gene>
<dbReference type="EMBL" id="DTHB01000043">
    <property type="protein sequence ID" value="HGB14853.1"/>
    <property type="molecule type" value="Genomic_DNA"/>
</dbReference>
<dbReference type="GO" id="GO:0006935">
    <property type="term" value="P:chemotaxis"/>
    <property type="evidence" value="ECO:0007669"/>
    <property type="project" value="InterPro"/>
</dbReference>
<accession>A0A7C3WLY3</accession>
<dbReference type="GO" id="GO:0007165">
    <property type="term" value="P:signal transduction"/>
    <property type="evidence" value="ECO:0007669"/>
    <property type="project" value="InterPro"/>
</dbReference>
<reference evidence="5" key="1">
    <citation type="journal article" date="2020" name="mSystems">
        <title>Genome- and Community-Level Interaction Insights into Carbon Utilization and Element Cycling Functions of Hydrothermarchaeota in Hydrothermal Sediment.</title>
        <authorList>
            <person name="Zhou Z."/>
            <person name="Liu Y."/>
            <person name="Xu W."/>
            <person name="Pan J."/>
            <person name="Luo Z.H."/>
            <person name="Li M."/>
        </authorList>
    </citation>
    <scope>NUCLEOTIDE SEQUENCE [LARGE SCALE GENOMIC DNA]</scope>
    <source>
        <strain evidence="5">SpSt-776</strain>
    </source>
</reference>
<evidence type="ECO:0000256" key="2">
    <source>
        <dbReference type="ARBA" id="ARBA00021483"/>
    </source>
</evidence>
<evidence type="ECO:0000259" key="4">
    <source>
        <dbReference type="PROSITE" id="PS50851"/>
    </source>
</evidence>
<comment type="subcellular location">
    <subcellularLocation>
        <location evidence="1">Cytoplasm</location>
    </subcellularLocation>
</comment>
<dbReference type="Gene3D" id="2.30.30.40">
    <property type="entry name" value="SH3 Domains"/>
    <property type="match status" value="3"/>
</dbReference>
<feature type="domain" description="CheW-like" evidence="4">
    <location>
        <begin position="19"/>
        <end position="159"/>
    </location>
</feature>
<evidence type="ECO:0000256" key="1">
    <source>
        <dbReference type="ARBA" id="ARBA00004496"/>
    </source>
</evidence>
<dbReference type="GO" id="GO:0005829">
    <property type="term" value="C:cytosol"/>
    <property type="evidence" value="ECO:0007669"/>
    <property type="project" value="TreeGrafter"/>
</dbReference>
<evidence type="ECO:0000256" key="3">
    <source>
        <dbReference type="ARBA" id="ARBA00022490"/>
    </source>
</evidence>
<name>A0A7C3WLY3_9BACT</name>
<dbReference type="PROSITE" id="PS50851">
    <property type="entry name" value="CHEW"/>
    <property type="match status" value="3"/>
</dbReference>
<dbReference type="SUPFAM" id="SSF50341">
    <property type="entry name" value="CheW-like"/>
    <property type="match status" value="3"/>
</dbReference>
<dbReference type="InterPro" id="IPR002545">
    <property type="entry name" value="CheW-lke_dom"/>
</dbReference>
<protein>
    <recommendedName>
        <fullName evidence="2">Chemotaxis protein CheW</fullName>
    </recommendedName>
</protein>
<proteinExistence type="predicted"/>
<evidence type="ECO:0000313" key="5">
    <source>
        <dbReference type="EMBL" id="HGB14853.1"/>
    </source>
</evidence>
<dbReference type="SMART" id="SM00260">
    <property type="entry name" value="CheW"/>
    <property type="match status" value="3"/>
</dbReference>
<dbReference type="AlphaFoldDB" id="A0A7C3WLY3"/>
<dbReference type="InterPro" id="IPR036061">
    <property type="entry name" value="CheW-like_dom_sf"/>
</dbReference>
<organism evidence="5">
    <name type="scientific">Desulfobacca acetoxidans</name>
    <dbReference type="NCBI Taxonomy" id="60893"/>
    <lineage>
        <taxon>Bacteria</taxon>
        <taxon>Pseudomonadati</taxon>
        <taxon>Thermodesulfobacteriota</taxon>
        <taxon>Desulfobaccia</taxon>
        <taxon>Desulfobaccales</taxon>
        <taxon>Desulfobaccaceae</taxon>
        <taxon>Desulfobacca</taxon>
    </lineage>
</organism>
<keyword evidence="3" id="KW-0963">Cytoplasm</keyword>
<dbReference type="PANTHER" id="PTHR22617:SF45">
    <property type="entry name" value="CHEMOTAXIS PROTEIN CHEW"/>
    <property type="match status" value="1"/>
</dbReference>
<dbReference type="Gene3D" id="2.40.50.180">
    <property type="entry name" value="CheA-289, Domain 4"/>
    <property type="match status" value="3"/>
</dbReference>
<feature type="domain" description="CheW-like" evidence="4">
    <location>
        <begin position="188"/>
        <end position="333"/>
    </location>
</feature>
<sequence length="511" mass="56268">MTAQTTVRKETASELREQKDQFVTFVVAEERFAAAMAPVQEIIRVPPVAKVPLAPSSLLGLANLRGRVLPIVSLRNIFGLPEVAETEYSRALVIDLGTPMGFVVDRVSSVISADAGQLEPAQEVQTTIRTDLITGVIKGAHDDLTMVLDFDRIIHGEFANISGKREDTAEVALDSTEGADHQKVESELIQLVSFTVEGQEYAVAISEVQEIVKAPERIIQVPKAPSHVLGIMRLRENLLPVVSLRLLLRLSPLPLDETQRVVVLRMGPTRAVGVVVDSVNEVLRVSRREVEPVPAMLTKGADVEEIGSICRLEEGHRLVSVLDTARMFDSGAVQDVMAQAASMEESMEQDTGREEEHKLEEDEQVVVFRLGAEEFGVSITAVQEIIRVPEELVHVPKAPAFVEGVVNLRGSVLPVIDQRRHLGLPGLEKNDRQRIMVYTLGNSRVGFIVDSVSEVLKIPRNIIEPAPRLSGEQERIIGRVANLQAQKRLIMLIEPMSLLSRTQLGELQEVS</sequence>